<evidence type="ECO:0000313" key="2">
    <source>
        <dbReference type="EMBL" id="MBM6672454.1"/>
    </source>
</evidence>
<accession>A0A938WSL2</accession>
<feature type="transmembrane region" description="Helical" evidence="1">
    <location>
        <begin position="12"/>
        <end position="38"/>
    </location>
</feature>
<evidence type="ECO:0000313" key="3">
    <source>
        <dbReference type="Proteomes" id="UP000706891"/>
    </source>
</evidence>
<feature type="transmembrane region" description="Helical" evidence="1">
    <location>
        <begin position="267"/>
        <end position="299"/>
    </location>
</feature>
<feature type="transmembrane region" description="Helical" evidence="1">
    <location>
        <begin position="365"/>
        <end position="387"/>
    </location>
</feature>
<keyword evidence="3" id="KW-1185">Reference proteome</keyword>
<dbReference type="EMBL" id="JACJJG010000002">
    <property type="protein sequence ID" value="MBM6672454.1"/>
    <property type="molecule type" value="Genomic_DNA"/>
</dbReference>
<keyword evidence="1" id="KW-0472">Membrane</keyword>
<feature type="transmembrane region" description="Helical" evidence="1">
    <location>
        <begin position="320"/>
        <end position="345"/>
    </location>
</feature>
<keyword evidence="1" id="KW-0812">Transmembrane</keyword>
<organism evidence="2 3">
    <name type="scientific">Marseilla massiliensis</name>
    <dbReference type="NCBI Taxonomy" id="1841864"/>
    <lineage>
        <taxon>Bacteria</taxon>
        <taxon>Pseudomonadati</taxon>
        <taxon>Bacteroidota</taxon>
        <taxon>Bacteroidia</taxon>
        <taxon>Bacteroidales</taxon>
        <taxon>Prevotellaceae</taxon>
        <taxon>Marseilla</taxon>
    </lineage>
</organism>
<dbReference type="RefSeq" id="WP_205102886.1">
    <property type="nucleotide sequence ID" value="NZ_JACJJG010000002.1"/>
</dbReference>
<proteinExistence type="predicted"/>
<comment type="caution">
    <text evidence="2">The sequence shown here is derived from an EMBL/GenBank/DDBJ whole genome shotgun (WGS) entry which is preliminary data.</text>
</comment>
<reference evidence="2" key="2">
    <citation type="journal article" date="2021" name="Sci. Rep.">
        <title>The distribution of antibiotic resistance genes in chicken gut microbiota commensals.</title>
        <authorList>
            <person name="Juricova H."/>
            <person name="Matiasovicova J."/>
            <person name="Kubasova T."/>
            <person name="Cejkova D."/>
            <person name="Rychlik I."/>
        </authorList>
    </citation>
    <scope>NUCLEOTIDE SEQUENCE</scope>
    <source>
        <strain evidence="2">An824</strain>
    </source>
</reference>
<gene>
    <name evidence="2" type="ORF">H6A34_00915</name>
</gene>
<sequence length="400" mass="44198">MTLVWKLLRRHVSVPQLAGFAFANLFGMLIVLLGYQLYRDVLPVFTAQDSFMKSGYVIINKKVGAAGSLSGRGGTFTQAEIDDLAARRFTGRVAAFTSTGYRVDARMGIDGQPILSSELFLESVPDSFVDVPLDDWKYSPGSKEVPVILPRSYINMYNFGFARMHSLPKISEGLVGMIDFDIFITGNGRHDGFRGRVIGFSGRLNTILVPQSFMDWSNDRYSPDGAPAPTRLVAELSNPTADNIAKYLSSRGYEVDQDRLQAEKTAYFLRLAVTVVMAVGGVISLLSFYILMLSVYLLVQKNSSKLENLLLIGYSPMRVAMPYVLLTVVLNGVVLVLALLAVALARGEYTDVIAALYPQADFGAMWPSVVLGLCLFVVVSLANFAAIRRKVVRIWWRKDV</sequence>
<keyword evidence="1" id="KW-1133">Transmembrane helix</keyword>
<dbReference type="AlphaFoldDB" id="A0A938WSL2"/>
<protein>
    <submittedName>
        <fullName evidence="2">ABC transporter permease</fullName>
    </submittedName>
</protein>
<evidence type="ECO:0000256" key="1">
    <source>
        <dbReference type="SAM" id="Phobius"/>
    </source>
</evidence>
<reference evidence="2" key="1">
    <citation type="submission" date="2020-08" db="EMBL/GenBank/DDBJ databases">
        <authorList>
            <person name="Cejkova D."/>
            <person name="Kubasova T."/>
            <person name="Jahodarova E."/>
            <person name="Rychlik I."/>
        </authorList>
    </citation>
    <scope>NUCLEOTIDE SEQUENCE</scope>
    <source>
        <strain evidence="2">An824</strain>
    </source>
</reference>
<name>A0A938WSL2_9BACT</name>
<dbReference type="Proteomes" id="UP000706891">
    <property type="component" value="Unassembled WGS sequence"/>
</dbReference>